<comment type="caution">
    <text evidence="1">The sequence shown here is derived from an EMBL/GenBank/DDBJ whole genome shotgun (WGS) entry which is preliminary data.</text>
</comment>
<evidence type="ECO:0000313" key="1">
    <source>
        <dbReference type="EMBL" id="KAE9534564.1"/>
    </source>
</evidence>
<dbReference type="Proteomes" id="UP000475862">
    <property type="component" value="Unassembled WGS sequence"/>
</dbReference>
<keyword evidence="2" id="KW-1185">Reference proteome</keyword>
<name>A0A6G0TL25_APHGL</name>
<sequence>MQARLIHWRLVTDTKANFLHTDFQLEEFRVNIYGAQCQEQEQREHESNTYKFLNQVFPITAKIKEKFSKAKLWEAEGEWGTAFPTHQEILKTNIYTSRIFFRKLLYQIRIDAKIKLWLNQLSDILFKSIHNNIRVVKYVLLTIVHEWIFHFWTRKSNCSEIVQHHSSRSRVNQVTQTQDFVEQFLPGSLTNCVPITNRLYSPSVNASTLCLAT</sequence>
<protein>
    <submittedName>
        <fullName evidence="1">Uncharacterized protein</fullName>
    </submittedName>
</protein>
<gene>
    <name evidence="1" type="ORF">AGLY_008654</name>
</gene>
<proteinExistence type="predicted"/>
<accession>A0A6G0TL25</accession>
<dbReference type="EMBL" id="VYZN01000028">
    <property type="protein sequence ID" value="KAE9534564.1"/>
    <property type="molecule type" value="Genomic_DNA"/>
</dbReference>
<organism evidence="1 2">
    <name type="scientific">Aphis glycines</name>
    <name type="common">Soybean aphid</name>
    <dbReference type="NCBI Taxonomy" id="307491"/>
    <lineage>
        <taxon>Eukaryota</taxon>
        <taxon>Metazoa</taxon>
        <taxon>Ecdysozoa</taxon>
        <taxon>Arthropoda</taxon>
        <taxon>Hexapoda</taxon>
        <taxon>Insecta</taxon>
        <taxon>Pterygota</taxon>
        <taxon>Neoptera</taxon>
        <taxon>Paraneoptera</taxon>
        <taxon>Hemiptera</taxon>
        <taxon>Sternorrhyncha</taxon>
        <taxon>Aphidomorpha</taxon>
        <taxon>Aphidoidea</taxon>
        <taxon>Aphididae</taxon>
        <taxon>Aphidini</taxon>
        <taxon>Aphis</taxon>
        <taxon>Aphis</taxon>
    </lineage>
</organism>
<reference evidence="1 2" key="1">
    <citation type="submission" date="2019-08" db="EMBL/GenBank/DDBJ databases">
        <title>The genome of the soybean aphid Biotype 1, its phylome, world population structure and adaptation to the North American continent.</title>
        <authorList>
            <person name="Giordano R."/>
            <person name="Donthu R.K."/>
            <person name="Hernandez A.G."/>
            <person name="Wright C.L."/>
            <person name="Zimin A.V."/>
        </authorList>
    </citation>
    <scope>NUCLEOTIDE SEQUENCE [LARGE SCALE GENOMIC DNA]</scope>
    <source>
        <tissue evidence="1">Whole aphids</tissue>
    </source>
</reference>
<dbReference type="AlphaFoldDB" id="A0A6G0TL25"/>
<evidence type="ECO:0000313" key="2">
    <source>
        <dbReference type="Proteomes" id="UP000475862"/>
    </source>
</evidence>